<gene>
    <name evidence="1" type="ORF">UFOVP1324_53</name>
</gene>
<name>A0A6J5RXF0_9CAUD</name>
<protein>
    <submittedName>
        <fullName evidence="1">Uncharacterized protein</fullName>
    </submittedName>
</protein>
<proteinExistence type="predicted"/>
<accession>A0A6J5RXF0</accession>
<reference evidence="1" key="1">
    <citation type="submission" date="2020-05" db="EMBL/GenBank/DDBJ databases">
        <authorList>
            <person name="Chiriac C."/>
            <person name="Salcher M."/>
            <person name="Ghai R."/>
            <person name="Kavagutti S V."/>
        </authorList>
    </citation>
    <scope>NUCLEOTIDE SEQUENCE</scope>
</reference>
<evidence type="ECO:0000313" key="1">
    <source>
        <dbReference type="EMBL" id="CAB4198826.1"/>
    </source>
</evidence>
<dbReference type="EMBL" id="LR797273">
    <property type="protein sequence ID" value="CAB4198826.1"/>
    <property type="molecule type" value="Genomic_DNA"/>
</dbReference>
<organism evidence="1">
    <name type="scientific">uncultured Caudovirales phage</name>
    <dbReference type="NCBI Taxonomy" id="2100421"/>
    <lineage>
        <taxon>Viruses</taxon>
        <taxon>Duplodnaviria</taxon>
        <taxon>Heunggongvirae</taxon>
        <taxon>Uroviricota</taxon>
        <taxon>Caudoviricetes</taxon>
        <taxon>Peduoviridae</taxon>
        <taxon>Maltschvirus</taxon>
        <taxon>Maltschvirus maltsch</taxon>
    </lineage>
</organism>
<sequence>MVIPATVKEPCVGAELPPPPKPSEKDYQVFGARQTAKLELCEGKRALAVDTMELHNRYVDGLQNKLDPAPWWARVFRKH</sequence>